<dbReference type="CDD" id="cd17321">
    <property type="entry name" value="MFS_MMR_MDR_like"/>
    <property type="match status" value="1"/>
</dbReference>
<comment type="caution">
    <text evidence="9">The sequence shown here is derived from an EMBL/GenBank/DDBJ whole genome shotgun (WGS) entry which is preliminary data.</text>
</comment>
<evidence type="ECO:0000259" key="8">
    <source>
        <dbReference type="PROSITE" id="PS50850"/>
    </source>
</evidence>
<feature type="transmembrane region" description="Helical" evidence="7">
    <location>
        <begin position="163"/>
        <end position="185"/>
    </location>
</feature>
<evidence type="ECO:0000256" key="1">
    <source>
        <dbReference type="ARBA" id="ARBA00004651"/>
    </source>
</evidence>
<feature type="compositionally biased region" description="Basic and acidic residues" evidence="6">
    <location>
        <begin position="1"/>
        <end position="13"/>
    </location>
</feature>
<dbReference type="Proteomes" id="UP001596496">
    <property type="component" value="Unassembled WGS sequence"/>
</dbReference>
<evidence type="ECO:0000256" key="4">
    <source>
        <dbReference type="ARBA" id="ARBA00022989"/>
    </source>
</evidence>
<dbReference type="InterPro" id="IPR036259">
    <property type="entry name" value="MFS_trans_sf"/>
</dbReference>
<gene>
    <name evidence="9" type="ORF">ACFQSB_21195</name>
</gene>
<keyword evidence="2" id="KW-0813">Transport</keyword>
<keyword evidence="5 7" id="KW-0472">Membrane</keyword>
<reference evidence="10" key="1">
    <citation type="journal article" date="2019" name="Int. J. Syst. Evol. Microbiol.">
        <title>The Global Catalogue of Microorganisms (GCM) 10K type strain sequencing project: providing services to taxonomists for standard genome sequencing and annotation.</title>
        <authorList>
            <consortium name="The Broad Institute Genomics Platform"/>
            <consortium name="The Broad Institute Genome Sequencing Center for Infectious Disease"/>
            <person name="Wu L."/>
            <person name="Ma J."/>
        </authorList>
    </citation>
    <scope>NUCLEOTIDE SEQUENCE [LARGE SCALE GENOMIC DNA]</scope>
    <source>
        <strain evidence="10">CECT 7649</strain>
    </source>
</reference>
<keyword evidence="4 7" id="KW-1133">Transmembrane helix</keyword>
<dbReference type="Gene3D" id="1.20.1250.20">
    <property type="entry name" value="MFS general substrate transporter like domains"/>
    <property type="match status" value="1"/>
</dbReference>
<keyword evidence="3 7" id="KW-0812">Transmembrane</keyword>
<proteinExistence type="predicted"/>
<feature type="transmembrane region" description="Helical" evidence="7">
    <location>
        <begin position="291"/>
        <end position="314"/>
    </location>
</feature>
<evidence type="ECO:0000256" key="2">
    <source>
        <dbReference type="ARBA" id="ARBA00022448"/>
    </source>
</evidence>
<feature type="transmembrane region" description="Helical" evidence="7">
    <location>
        <begin position="36"/>
        <end position="59"/>
    </location>
</feature>
<name>A0ABW2P8F1_9ACTN</name>
<feature type="transmembrane region" description="Helical" evidence="7">
    <location>
        <begin position="107"/>
        <end position="127"/>
    </location>
</feature>
<feature type="region of interest" description="Disordered" evidence="6">
    <location>
        <begin position="1"/>
        <end position="29"/>
    </location>
</feature>
<dbReference type="InterPro" id="IPR020846">
    <property type="entry name" value="MFS_dom"/>
</dbReference>
<feature type="transmembrane region" description="Helical" evidence="7">
    <location>
        <begin position="250"/>
        <end position="270"/>
    </location>
</feature>
<feature type="domain" description="Major facilitator superfamily (MFS) profile" evidence="8">
    <location>
        <begin position="38"/>
        <end position="474"/>
    </location>
</feature>
<feature type="transmembrane region" description="Helical" evidence="7">
    <location>
        <begin position="191"/>
        <end position="213"/>
    </location>
</feature>
<dbReference type="PANTHER" id="PTHR42718">
    <property type="entry name" value="MAJOR FACILITATOR SUPERFAMILY MULTIDRUG TRANSPORTER MFSC"/>
    <property type="match status" value="1"/>
</dbReference>
<dbReference type="Pfam" id="PF07690">
    <property type="entry name" value="MFS_1"/>
    <property type="match status" value="1"/>
</dbReference>
<feature type="transmembrane region" description="Helical" evidence="7">
    <location>
        <begin position="359"/>
        <end position="381"/>
    </location>
</feature>
<evidence type="ECO:0000256" key="5">
    <source>
        <dbReference type="ARBA" id="ARBA00023136"/>
    </source>
</evidence>
<evidence type="ECO:0000313" key="9">
    <source>
        <dbReference type="EMBL" id="MFC7384742.1"/>
    </source>
</evidence>
<protein>
    <submittedName>
        <fullName evidence="9">MFS transporter</fullName>
    </submittedName>
</protein>
<sequence>MTQDRVTDDRPVEGRSPAAPPLSGWPRGAARDGRRWPALLGISLGYFMVLLDMTVLSVAEPDLASSLRVPIAGLQWVTTGYTVVFGACLLSAGAVADRYGAGRAFRAGVAVFGLGSLAAALAPALGWLVASRALLGVAAAACVPASMALIARLYPAAAERARAVATWAAISGAAVAAGPVAGGALVDLAGWRATFLINVPIAALVLVLVAGRWADHPRGDRRIDWPAQLAAGGALALLTDALVAAGSRSWAHAAASGLAVVPLAAGAAVLGRRGPAPVLDPALLRAGGVRAGLAAGAAVGFALNGGLFVLPLLLQGDRHLGATAGGLAFLPLTLPFVLNPPVTGRVVARFGPRPPIVAGLALLTAGGAVLGWAVAAGAAYGVLALGLLLSGFGVSFVLPAVVTAVVAAAPQGGAGAAGGMLNAVRQAGATLGVAAMGALMGLGPATGPACALLLSAVVCGAAAIPFAFEARRATPSVISRP</sequence>
<feature type="transmembrane region" description="Helical" evidence="7">
    <location>
        <begin position="71"/>
        <end position="95"/>
    </location>
</feature>
<dbReference type="Gene3D" id="1.20.1720.10">
    <property type="entry name" value="Multidrug resistance protein D"/>
    <property type="match status" value="1"/>
</dbReference>
<keyword evidence="10" id="KW-1185">Reference proteome</keyword>
<feature type="transmembrane region" description="Helical" evidence="7">
    <location>
        <begin position="133"/>
        <end position="151"/>
    </location>
</feature>
<dbReference type="RefSeq" id="WP_380828763.1">
    <property type="nucleotide sequence ID" value="NZ_JBHTCG010000014.1"/>
</dbReference>
<evidence type="ECO:0000256" key="6">
    <source>
        <dbReference type="SAM" id="MobiDB-lite"/>
    </source>
</evidence>
<dbReference type="EMBL" id="JBHTCG010000014">
    <property type="protein sequence ID" value="MFC7384742.1"/>
    <property type="molecule type" value="Genomic_DNA"/>
</dbReference>
<dbReference type="InterPro" id="IPR011701">
    <property type="entry name" value="MFS"/>
</dbReference>
<dbReference type="PROSITE" id="PS50850">
    <property type="entry name" value="MFS"/>
    <property type="match status" value="1"/>
</dbReference>
<evidence type="ECO:0000256" key="7">
    <source>
        <dbReference type="SAM" id="Phobius"/>
    </source>
</evidence>
<accession>A0ABW2P8F1</accession>
<evidence type="ECO:0000313" key="10">
    <source>
        <dbReference type="Proteomes" id="UP001596496"/>
    </source>
</evidence>
<feature type="transmembrane region" description="Helical" evidence="7">
    <location>
        <begin position="446"/>
        <end position="468"/>
    </location>
</feature>
<feature type="transmembrane region" description="Helical" evidence="7">
    <location>
        <begin position="387"/>
        <end position="409"/>
    </location>
</feature>
<comment type="subcellular location">
    <subcellularLocation>
        <location evidence="1">Cell membrane</location>
        <topology evidence="1">Multi-pass membrane protein</topology>
    </subcellularLocation>
</comment>
<evidence type="ECO:0000256" key="3">
    <source>
        <dbReference type="ARBA" id="ARBA00022692"/>
    </source>
</evidence>
<feature type="transmembrane region" description="Helical" evidence="7">
    <location>
        <begin position="320"/>
        <end position="338"/>
    </location>
</feature>
<dbReference type="PANTHER" id="PTHR42718:SF9">
    <property type="entry name" value="MAJOR FACILITATOR SUPERFAMILY MULTIDRUG TRANSPORTER MFSC"/>
    <property type="match status" value="1"/>
</dbReference>
<dbReference type="SUPFAM" id="SSF103473">
    <property type="entry name" value="MFS general substrate transporter"/>
    <property type="match status" value="1"/>
</dbReference>
<organism evidence="9 10">
    <name type="scientific">Sphaerisporangium rhizosphaerae</name>
    <dbReference type="NCBI Taxonomy" id="2269375"/>
    <lineage>
        <taxon>Bacteria</taxon>
        <taxon>Bacillati</taxon>
        <taxon>Actinomycetota</taxon>
        <taxon>Actinomycetes</taxon>
        <taxon>Streptosporangiales</taxon>
        <taxon>Streptosporangiaceae</taxon>
        <taxon>Sphaerisporangium</taxon>
    </lineage>
</organism>